<evidence type="ECO:0000313" key="3">
    <source>
        <dbReference type="EMBL" id="MCC8400743.1"/>
    </source>
</evidence>
<keyword evidence="4" id="KW-1185">Reference proteome</keyword>
<dbReference type="RefSeq" id="WP_230559642.1">
    <property type="nucleotide sequence ID" value="NZ_JAJITC010000001.1"/>
</dbReference>
<keyword evidence="2" id="KW-0472">Membrane</keyword>
<feature type="region of interest" description="Disordered" evidence="1">
    <location>
        <begin position="49"/>
        <end position="75"/>
    </location>
</feature>
<name>A0ABS8K7M2_9BURK</name>
<proteinExistence type="predicted"/>
<keyword evidence="2" id="KW-0812">Transmembrane</keyword>
<dbReference type="EMBL" id="JAJITC010000001">
    <property type="protein sequence ID" value="MCC8400743.1"/>
    <property type="molecule type" value="Genomic_DNA"/>
</dbReference>
<feature type="compositionally biased region" description="Basic and acidic residues" evidence="1">
    <location>
        <begin position="49"/>
        <end position="58"/>
    </location>
</feature>
<feature type="transmembrane region" description="Helical" evidence="2">
    <location>
        <begin position="21"/>
        <end position="39"/>
    </location>
</feature>
<evidence type="ECO:0000313" key="4">
    <source>
        <dbReference type="Proteomes" id="UP001430614"/>
    </source>
</evidence>
<keyword evidence="2" id="KW-1133">Transmembrane helix</keyword>
<reference evidence="3 4" key="1">
    <citation type="submission" date="2021-11" db="EMBL/GenBank/DDBJ databases">
        <authorList>
            <person name="Oh E.-T."/>
            <person name="Kim S.-B."/>
        </authorList>
    </citation>
    <scope>NUCLEOTIDE SEQUENCE [LARGE SCALE GENOMIC DNA]</scope>
    <source>
        <strain evidence="3 4">MMS20-SJTN17</strain>
    </source>
</reference>
<evidence type="ECO:0000256" key="1">
    <source>
        <dbReference type="SAM" id="MobiDB-lite"/>
    </source>
</evidence>
<sequence>MNPGALREHLVTLRFELTRRLGLPGLVAVLLLCVAAVMVDSTVRMRNETRELSNDARPTHAAKKPHATDNAGPRPDAAMLETLPELFPRFARSADDIAVILAHARESDLAIGSADYLVVADSGGPYMRYQMLLPVKDQYGTIRRFLASVLNTVPNAALREIHVERPAVDGNVLDARVRFELVYRSARP</sequence>
<evidence type="ECO:0008006" key="5">
    <source>
        <dbReference type="Google" id="ProtNLM"/>
    </source>
</evidence>
<gene>
    <name evidence="3" type="ORF">LJ655_02335</name>
</gene>
<evidence type="ECO:0000256" key="2">
    <source>
        <dbReference type="SAM" id="Phobius"/>
    </source>
</evidence>
<organism evidence="3 4">
    <name type="scientific">Paraburkholderia translucens</name>
    <dbReference type="NCBI Taxonomy" id="2886945"/>
    <lineage>
        <taxon>Bacteria</taxon>
        <taxon>Pseudomonadati</taxon>
        <taxon>Pseudomonadota</taxon>
        <taxon>Betaproteobacteria</taxon>
        <taxon>Burkholderiales</taxon>
        <taxon>Burkholderiaceae</taxon>
        <taxon>Paraburkholderia</taxon>
    </lineage>
</organism>
<dbReference type="Proteomes" id="UP001430614">
    <property type="component" value="Unassembled WGS sequence"/>
</dbReference>
<accession>A0ABS8K7M2</accession>
<protein>
    <recommendedName>
        <fullName evidence="5">Transmembrane protein</fullName>
    </recommendedName>
</protein>
<comment type="caution">
    <text evidence="3">The sequence shown here is derived from an EMBL/GenBank/DDBJ whole genome shotgun (WGS) entry which is preliminary data.</text>
</comment>